<dbReference type="InterPro" id="IPR037208">
    <property type="entry name" value="Spo0E-like_sf"/>
</dbReference>
<proteinExistence type="predicted"/>
<evidence type="ECO:0008006" key="3">
    <source>
        <dbReference type="Google" id="ProtNLM"/>
    </source>
</evidence>
<dbReference type="AlphaFoldDB" id="A0A0M0LEZ5"/>
<organism evidence="1 2">
    <name type="scientific">Viridibacillus arvi</name>
    <dbReference type="NCBI Taxonomy" id="263475"/>
    <lineage>
        <taxon>Bacteria</taxon>
        <taxon>Bacillati</taxon>
        <taxon>Bacillota</taxon>
        <taxon>Bacilli</taxon>
        <taxon>Bacillales</taxon>
        <taxon>Caryophanaceae</taxon>
        <taxon>Viridibacillus</taxon>
    </lineage>
</organism>
<dbReference type="Gene3D" id="4.10.280.10">
    <property type="entry name" value="Helix-loop-helix DNA-binding domain"/>
    <property type="match status" value="1"/>
</dbReference>
<dbReference type="InterPro" id="IPR036638">
    <property type="entry name" value="HLH_DNA-bd_sf"/>
</dbReference>
<dbReference type="EMBL" id="LILB01000005">
    <property type="protein sequence ID" value="KOO49467.1"/>
    <property type="molecule type" value="Genomic_DNA"/>
</dbReference>
<dbReference type="STRING" id="263475.AMD00_13975"/>
<dbReference type="GO" id="GO:0043937">
    <property type="term" value="P:regulation of sporulation"/>
    <property type="evidence" value="ECO:0007669"/>
    <property type="project" value="InterPro"/>
</dbReference>
<sequence length="64" mass="7600">MSDSILKKLESTREMMIRSGIEHGFSNIETIRLSKKLDHLLNIYQLQNVDKMNDYNFTMENVKH</sequence>
<reference evidence="2" key="1">
    <citation type="submission" date="2015-08" db="EMBL/GenBank/DDBJ databases">
        <title>Fjat-10028 dsm 16317.</title>
        <authorList>
            <person name="Liu B."/>
            <person name="Wang J."/>
            <person name="Zhu Y."/>
            <person name="Liu G."/>
            <person name="Chen Q."/>
            <person name="Chen Z."/>
            <person name="Lan J."/>
            <person name="Che J."/>
            <person name="Ge C."/>
            <person name="Shi H."/>
            <person name="Pan Z."/>
            <person name="Liu X."/>
        </authorList>
    </citation>
    <scope>NUCLEOTIDE SEQUENCE [LARGE SCALE GENOMIC DNA]</scope>
    <source>
        <strain evidence="2">DSM 16317</strain>
    </source>
</reference>
<comment type="caution">
    <text evidence="1">The sequence shown here is derived from an EMBL/GenBank/DDBJ whole genome shotgun (WGS) entry which is preliminary data.</text>
</comment>
<dbReference type="OrthoDB" id="2738512at2"/>
<dbReference type="InterPro" id="IPR018540">
    <property type="entry name" value="Spo0E-like"/>
</dbReference>
<protein>
    <recommendedName>
        <fullName evidence="3">Aspartyl-phosphate phosphatase Spo0E family protein</fullName>
    </recommendedName>
</protein>
<dbReference type="SUPFAM" id="SSF140500">
    <property type="entry name" value="BAS1536-like"/>
    <property type="match status" value="1"/>
</dbReference>
<dbReference type="Pfam" id="PF09388">
    <property type="entry name" value="SpoOE-like"/>
    <property type="match status" value="1"/>
</dbReference>
<dbReference type="GeneID" id="301137206"/>
<dbReference type="GO" id="GO:0046983">
    <property type="term" value="F:protein dimerization activity"/>
    <property type="evidence" value="ECO:0007669"/>
    <property type="project" value="InterPro"/>
</dbReference>
<evidence type="ECO:0000313" key="1">
    <source>
        <dbReference type="EMBL" id="KOO49467.1"/>
    </source>
</evidence>
<name>A0A0M0LEZ5_9BACL</name>
<evidence type="ECO:0000313" key="2">
    <source>
        <dbReference type="Proteomes" id="UP000036867"/>
    </source>
</evidence>
<dbReference type="RefSeq" id="WP_038183512.1">
    <property type="nucleotide sequence ID" value="NZ_CP063302.1"/>
</dbReference>
<dbReference type="Proteomes" id="UP000036867">
    <property type="component" value="Unassembled WGS sequence"/>
</dbReference>
<keyword evidence="2" id="KW-1185">Reference proteome</keyword>
<accession>A0A0M0LEZ5</accession>
<gene>
    <name evidence="1" type="ORF">AMD00_13975</name>
</gene>